<accession>A0A846U9B5</accession>
<dbReference type="GO" id="GO:0003700">
    <property type="term" value="F:DNA-binding transcription factor activity"/>
    <property type="evidence" value="ECO:0007669"/>
    <property type="project" value="InterPro"/>
</dbReference>
<dbReference type="InterPro" id="IPR036388">
    <property type="entry name" value="WH-like_DNA-bd_sf"/>
</dbReference>
<gene>
    <name evidence="7" type="ORF">GTW58_09375</name>
</gene>
<protein>
    <submittedName>
        <fullName evidence="7">PLP-dependent aminotransferase family protein</fullName>
    </submittedName>
</protein>
<keyword evidence="3" id="KW-0805">Transcription regulation</keyword>
<name>A0A846U9B5_9MICC</name>
<keyword evidence="7" id="KW-0808">Transferase</keyword>
<proteinExistence type="inferred from homology"/>
<evidence type="ECO:0000256" key="4">
    <source>
        <dbReference type="ARBA" id="ARBA00023125"/>
    </source>
</evidence>
<dbReference type="PANTHER" id="PTHR46577:SF1">
    <property type="entry name" value="HTH-TYPE TRANSCRIPTIONAL REGULATORY PROTEIN GABR"/>
    <property type="match status" value="1"/>
</dbReference>
<dbReference type="AlphaFoldDB" id="A0A846U9B5"/>
<dbReference type="GO" id="GO:0003677">
    <property type="term" value="F:DNA binding"/>
    <property type="evidence" value="ECO:0007669"/>
    <property type="project" value="UniProtKB-KW"/>
</dbReference>
<dbReference type="InterPro" id="IPR000524">
    <property type="entry name" value="Tscrpt_reg_HTH_GntR"/>
</dbReference>
<dbReference type="InterPro" id="IPR004839">
    <property type="entry name" value="Aminotransferase_I/II_large"/>
</dbReference>
<comment type="caution">
    <text evidence="7">The sequence shown here is derived from an EMBL/GenBank/DDBJ whole genome shotgun (WGS) entry which is preliminary data.</text>
</comment>
<dbReference type="InterPro" id="IPR051446">
    <property type="entry name" value="HTH_trans_reg/aminotransferase"/>
</dbReference>
<dbReference type="Gene3D" id="3.40.640.10">
    <property type="entry name" value="Type I PLP-dependent aspartate aminotransferase-like (Major domain)"/>
    <property type="match status" value="1"/>
</dbReference>
<evidence type="ECO:0000259" key="6">
    <source>
        <dbReference type="PROSITE" id="PS50949"/>
    </source>
</evidence>
<keyword evidence="7" id="KW-0032">Aminotransferase</keyword>
<dbReference type="CDD" id="cd07377">
    <property type="entry name" value="WHTH_GntR"/>
    <property type="match status" value="1"/>
</dbReference>
<comment type="similarity">
    <text evidence="1">In the C-terminal section; belongs to the class-I pyridoxal-phosphate-dependent aminotransferase family.</text>
</comment>
<dbReference type="PROSITE" id="PS50949">
    <property type="entry name" value="HTH_GNTR"/>
    <property type="match status" value="1"/>
</dbReference>
<evidence type="ECO:0000313" key="7">
    <source>
        <dbReference type="EMBL" id="NKE10136.1"/>
    </source>
</evidence>
<keyword evidence="5" id="KW-0804">Transcription</keyword>
<keyword evidence="4" id="KW-0238">DNA-binding</keyword>
<dbReference type="Proteomes" id="UP000521379">
    <property type="component" value="Unassembled WGS sequence"/>
</dbReference>
<dbReference type="GO" id="GO:0030170">
    <property type="term" value="F:pyridoxal phosphate binding"/>
    <property type="evidence" value="ECO:0007669"/>
    <property type="project" value="InterPro"/>
</dbReference>
<evidence type="ECO:0000256" key="3">
    <source>
        <dbReference type="ARBA" id="ARBA00023015"/>
    </source>
</evidence>
<organism evidence="7 8">
    <name type="scientific">Kocuria subflava</name>
    <dbReference type="NCBI Taxonomy" id="1736139"/>
    <lineage>
        <taxon>Bacteria</taxon>
        <taxon>Bacillati</taxon>
        <taxon>Actinomycetota</taxon>
        <taxon>Actinomycetes</taxon>
        <taxon>Micrococcales</taxon>
        <taxon>Micrococcaceae</taxon>
        <taxon>Kocuria</taxon>
    </lineage>
</organism>
<dbReference type="Gene3D" id="1.10.10.10">
    <property type="entry name" value="Winged helix-like DNA-binding domain superfamily/Winged helix DNA-binding domain"/>
    <property type="match status" value="1"/>
</dbReference>
<evidence type="ECO:0000313" key="8">
    <source>
        <dbReference type="Proteomes" id="UP000521379"/>
    </source>
</evidence>
<dbReference type="InterPro" id="IPR015424">
    <property type="entry name" value="PyrdxlP-dep_Trfase"/>
</dbReference>
<dbReference type="CDD" id="cd00609">
    <property type="entry name" value="AAT_like"/>
    <property type="match status" value="1"/>
</dbReference>
<dbReference type="RefSeq" id="WP_119933124.1">
    <property type="nucleotide sequence ID" value="NZ_JAAVUN010000017.1"/>
</dbReference>
<evidence type="ECO:0000256" key="5">
    <source>
        <dbReference type="ARBA" id="ARBA00023163"/>
    </source>
</evidence>
<dbReference type="Pfam" id="PF00155">
    <property type="entry name" value="Aminotran_1_2"/>
    <property type="match status" value="1"/>
</dbReference>
<dbReference type="InterPro" id="IPR036390">
    <property type="entry name" value="WH_DNA-bd_sf"/>
</dbReference>
<dbReference type="PRINTS" id="PR00035">
    <property type="entry name" value="HTHGNTR"/>
</dbReference>
<feature type="domain" description="HTH gntR-type" evidence="6">
    <location>
        <begin position="19"/>
        <end position="87"/>
    </location>
</feature>
<dbReference type="SMART" id="SM00345">
    <property type="entry name" value="HTH_GNTR"/>
    <property type="match status" value="1"/>
</dbReference>
<sequence>MTPRATIDLTLVLDRSDPRPLPVQVADGIREQITRSTLTPGDALPSTRVLASQLKVSRGTAVAAYDQLLAEGYVLASQGKPTTVHPQLDRIHPVATDQQSIKEPDSSHAVVAHDTRATPAAPADRGRSAALLDLRPGQPDTGQVAGTAWRSAWRHAAQQPTDAPEQPLGSSDLRTAVAEHLRLMRALPVPSSHIAVTAGAREGLTLLLAAAAARVSRTQLRIGLESPGHPGLRQVPTAHGHTVVPCPVDSHGLRVDLLPTGRDAPDVLIVTPSHQYPLGGSLTLDRRLALLEWAQRWDVLIVEDDFDSELRYVGTPLPTLSDLDTSREQVALLGTFSTLLTPSLATGYLVLPLNLVGDVTRLRATLGLPVAATTQYALAHLLDSGYVRRHTQRMRATYRRRRTAVQQAFEQADHARLTPMHGGIDAVIDTDLPEDTVVHRCQEAGLRVGRQSSYWAWGTRGKPASPLATTTGQGIAVGFAQAGDDALRDLLPRLVQACGG</sequence>
<dbReference type="EMBL" id="JAAVUN010000017">
    <property type="protein sequence ID" value="NKE10136.1"/>
    <property type="molecule type" value="Genomic_DNA"/>
</dbReference>
<keyword evidence="2" id="KW-0663">Pyridoxal phosphate</keyword>
<reference evidence="7 8" key="1">
    <citation type="submission" date="2020-02" db="EMBL/GenBank/DDBJ databases">
        <authorList>
            <person name="Sun Q."/>
        </authorList>
    </citation>
    <scope>NUCLEOTIDE SEQUENCE [LARGE SCALE GENOMIC DNA]</scope>
    <source>
        <strain evidence="7 8">YIM 13062</strain>
    </source>
</reference>
<keyword evidence="8" id="KW-1185">Reference proteome</keyword>
<dbReference type="SUPFAM" id="SSF53383">
    <property type="entry name" value="PLP-dependent transferases"/>
    <property type="match status" value="1"/>
</dbReference>
<evidence type="ECO:0000256" key="1">
    <source>
        <dbReference type="ARBA" id="ARBA00005384"/>
    </source>
</evidence>
<dbReference type="SUPFAM" id="SSF46785">
    <property type="entry name" value="Winged helix' DNA-binding domain"/>
    <property type="match status" value="1"/>
</dbReference>
<dbReference type="Pfam" id="PF00392">
    <property type="entry name" value="GntR"/>
    <property type="match status" value="1"/>
</dbReference>
<dbReference type="GO" id="GO:0008483">
    <property type="term" value="F:transaminase activity"/>
    <property type="evidence" value="ECO:0007669"/>
    <property type="project" value="UniProtKB-KW"/>
</dbReference>
<evidence type="ECO:0000256" key="2">
    <source>
        <dbReference type="ARBA" id="ARBA00022898"/>
    </source>
</evidence>
<dbReference type="PANTHER" id="PTHR46577">
    <property type="entry name" value="HTH-TYPE TRANSCRIPTIONAL REGULATORY PROTEIN GABR"/>
    <property type="match status" value="1"/>
</dbReference>
<dbReference type="InterPro" id="IPR015421">
    <property type="entry name" value="PyrdxlP-dep_Trfase_major"/>
</dbReference>